<dbReference type="InterPro" id="IPR038801">
    <property type="entry name" value="TAF1C"/>
</dbReference>
<feature type="compositionally biased region" description="Low complexity" evidence="1">
    <location>
        <begin position="38"/>
        <end position="54"/>
    </location>
</feature>
<dbReference type="PANTHER" id="PTHR15319:SF1">
    <property type="entry name" value="TATA BOX-BINDING PROTEIN-ASSOCIATED FACTOR RNA POLYMERASE I SUBUNIT C"/>
    <property type="match status" value="1"/>
</dbReference>
<accession>A0A4Y7LK04</accession>
<proteinExistence type="predicted"/>
<sequence length="323" mass="35691">MYFSEGWKAYFPVGFVPCPPLLLPESEVKSTVGPLLFSPSPGTRRTVSPSPSTTQVKSDDFSADNNLGFIKCPDNDILVFFPTGDKLQTLGYAKLSLKVDGEPPMYGKSECEFKNGVIVKIMVNSDWKPADFVSHKYLPPPPSVVTPGYFSACTTHSVHWFRIDWADKQHVLVNLGSEQFSASVIHACWGPLVKYESLVLLDSGELIIFNCKKSPKRTSLDVEWKDSDSGTLTSDTRWLSCEFGSHPRIFVIACSDVVYQVDGRFHDKYIASVVAKIELFADLQSAADTHEPDEFVTFCRAGSGGFSFSLTNSLHCVTMVSPS</sequence>
<dbReference type="Proteomes" id="UP000316621">
    <property type="component" value="Chromosome 11"/>
</dbReference>
<dbReference type="GO" id="GO:0001650">
    <property type="term" value="C:fibrillar center"/>
    <property type="evidence" value="ECO:0007669"/>
    <property type="project" value="TreeGrafter"/>
</dbReference>
<dbReference type="EMBL" id="CM010725">
    <property type="protein sequence ID" value="RZC84571.1"/>
    <property type="molecule type" value="Genomic_DNA"/>
</dbReference>
<gene>
    <name evidence="2" type="ORF">C5167_047354</name>
</gene>
<evidence type="ECO:0000313" key="2">
    <source>
        <dbReference type="EMBL" id="RZC84571.1"/>
    </source>
</evidence>
<dbReference type="OrthoDB" id="2382881at2759"/>
<dbReference type="OMA" id="WFRIDWA"/>
<dbReference type="PANTHER" id="PTHR15319">
    <property type="entry name" value="TATA BOX-BINDING PROTEIN ASSOCIATED FACTOR RNA POLYMERASE I SUBUNIT C"/>
    <property type="match status" value="1"/>
</dbReference>
<keyword evidence="3" id="KW-1185">Reference proteome</keyword>
<reference evidence="2 3" key="1">
    <citation type="journal article" date="2018" name="Science">
        <title>The opium poppy genome and morphinan production.</title>
        <authorList>
            <person name="Guo L."/>
            <person name="Winzer T."/>
            <person name="Yang X."/>
            <person name="Li Y."/>
            <person name="Ning Z."/>
            <person name="He Z."/>
            <person name="Teodor R."/>
            <person name="Lu Y."/>
            <person name="Bowser T.A."/>
            <person name="Graham I.A."/>
            <person name="Ye K."/>
        </authorList>
    </citation>
    <scope>NUCLEOTIDE SEQUENCE [LARGE SCALE GENOMIC DNA]</scope>
    <source>
        <strain evidence="3">cv. HN1</strain>
        <tissue evidence="2">Leaves</tissue>
    </source>
</reference>
<dbReference type="Gramene" id="RZC84571">
    <property type="protein sequence ID" value="RZC84571"/>
    <property type="gene ID" value="C5167_047354"/>
</dbReference>
<feature type="region of interest" description="Disordered" evidence="1">
    <location>
        <begin position="34"/>
        <end position="57"/>
    </location>
</feature>
<dbReference type="GO" id="GO:0001164">
    <property type="term" value="F:RNA polymerase I core promoter sequence-specific DNA binding"/>
    <property type="evidence" value="ECO:0007669"/>
    <property type="project" value="TreeGrafter"/>
</dbReference>
<dbReference type="AlphaFoldDB" id="A0A4Y7LK04"/>
<name>A0A4Y7LK04_PAPSO</name>
<evidence type="ECO:0000313" key="3">
    <source>
        <dbReference type="Proteomes" id="UP000316621"/>
    </source>
</evidence>
<protein>
    <submittedName>
        <fullName evidence="2">Uncharacterized protein</fullName>
    </submittedName>
</protein>
<organism evidence="2 3">
    <name type="scientific">Papaver somniferum</name>
    <name type="common">Opium poppy</name>
    <dbReference type="NCBI Taxonomy" id="3469"/>
    <lineage>
        <taxon>Eukaryota</taxon>
        <taxon>Viridiplantae</taxon>
        <taxon>Streptophyta</taxon>
        <taxon>Embryophyta</taxon>
        <taxon>Tracheophyta</taxon>
        <taxon>Spermatophyta</taxon>
        <taxon>Magnoliopsida</taxon>
        <taxon>Ranunculales</taxon>
        <taxon>Papaveraceae</taxon>
        <taxon>Papaveroideae</taxon>
        <taxon>Papaver</taxon>
    </lineage>
</organism>
<evidence type="ECO:0000256" key="1">
    <source>
        <dbReference type="SAM" id="MobiDB-lite"/>
    </source>
</evidence>